<dbReference type="InterPro" id="IPR008551">
    <property type="entry name" value="TANGO2"/>
</dbReference>
<protein>
    <submittedName>
        <fullName evidence="1">NRDE family protein</fullName>
    </submittedName>
</protein>
<dbReference type="RefSeq" id="WP_058919520.1">
    <property type="nucleotide sequence ID" value="NZ_JBHSQC010000015.1"/>
</dbReference>
<comment type="caution">
    <text evidence="1">The sequence shown here is derived from an EMBL/GenBank/DDBJ whole genome shotgun (WGS) entry which is preliminary data.</text>
</comment>
<sequence>MCLLNFQFHEHPNYKLILVANRDEAYDRPTAAAHFWEDEPFILAGRDLRKFGTWLGITKTGRFAALTNAHSSATASMASQPKPRSRGTIVQHYLTTEMSPETFLHDLRKQRSLFDGFNLLVGDSETLMHYNSRLDQLIPLSPGAHGLSNATLDTPWPKVVEGNRRLAQYVKQSATLSPTVLLDLFGKPADTANSQKTNTNQETDALFISSSLNGTVSSTALFIDNNDFVTFAERRYNQTEQIEENQFQFQITP</sequence>
<dbReference type="Proteomes" id="UP001597285">
    <property type="component" value="Unassembled WGS sequence"/>
</dbReference>
<evidence type="ECO:0000313" key="2">
    <source>
        <dbReference type="Proteomes" id="UP001597285"/>
    </source>
</evidence>
<evidence type="ECO:0000313" key="1">
    <source>
        <dbReference type="EMBL" id="MFD1799148.1"/>
    </source>
</evidence>
<name>A0ABW4NM07_9LACT</name>
<gene>
    <name evidence="1" type="ORF">ACFSBK_04635</name>
</gene>
<dbReference type="PANTHER" id="PTHR17985:SF8">
    <property type="entry name" value="TRANSPORT AND GOLGI ORGANIZATION PROTEIN 2 HOMOLOG"/>
    <property type="match status" value="1"/>
</dbReference>
<dbReference type="EMBL" id="JBHUFF010000008">
    <property type="protein sequence ID" value="MFD1799148.1"/>
    <property type="molecule type" value="Genomic_DNA"/>
</dbReference>
<dbReference type="Pfam" id="PF05742">
    <property type="entry name" value="TANGO2"/>
    <property type="match status" value="1"/>
</dbReference>
<accession>A0ABW4NM07</accession>
<keyword evidence="2" id="KW-1185">Reference proteome</keyword>
<proteinExistence type="predicted"/>
<dbReference type="PANTHER" id="PTHR17985">
    <property type="entry name" value="SER/THR-RICH PROTEIN T10 IN DGCR REGION"/>
    <property type="match status" value="1"/>
</dbReference>
<reference evidence="2" key="1">
    <citation type="journal article" date="2019" name="Int. J. Syst. Evol. Microbiol.">
        <title>The Global Catalogue of Microorganisms (GCM) 10K type strain sequencing project: providing services to taxonomists for standard genome sequencing and annotation.</title>
        <authorList>
            <consortium name="The Broad Institute Genomics Platform"/>
            <consortium name="The Broad Institute Genome Sequencing Center for Infectious Disease"/>
            <person name="Wu L."/>
            <person name="Ma J."/>
        </authorList>
    </citation>
    <scope>NUCLEOTIDE SEQUENCE [LARGE SCALE GENOMIC DNA]</scope>
    <source>
        <strain evidence="2">KCTC 42143</strain>
    </source>
</reference>
<organism evidence="1 2">
    <name type="scientific">Carnobacterium antarcticum</name>
    <dbReference type="NCBI Taxonomy" id="2126436"/>
    <lineage>
        <taxon>Bacteria</taxon>
        <taxon>Bacillati</taxon>
        <taxon>Bacillota</taxon>
        <taxon>Bacilli</taxon>
        <taxon>Lactobacillales</taxon>
        <taxon>Carnobacteriaceae</taxon>
        <taxon>Carnobacterium</taxon>
    </lineage>
</organism>